<name>A0A562VAK6_9ACTN</name>
<dbReference type="AlphaFoldDB" id="A0A562VAK6"/>
<dbReference type="EMBL" id="VLLL01000005">
    <property type="protein sequence ID" value="TWJ14881.1"/>
    <property type="molecule type" value="Genomic_DNA"/>
</dbReference>
<dbReference type="Proteomes" id="UP000321617">
    <property type="component" value="Unassembled WGS sequence"/>
</dbReference>
<accession>A0A562VAK6</accession>
<evidence type="ECO:0000313" key="3">
    <source>
        <dbReference type="Proteomes" id="UP000321617"/>
    </source>
</evidence>
<dbReference type="RefSeq" id="WP_147132655.1">
    <property type="nucleotide sequence ID" value="NZ_BAABIJ010000001.1"/>
</dbReference>
<sequence>MADDLTPGLICEYEAIFGYGDAGPHLTGAERDLAVRAEQAHRDRRDAVMTWLAERGQEVPAAQPAYTLPVEPVDAASARDLIGRLEERCAAAWRSVLPDSTEEARRIAVEALAATAISAARWRRMTGVTPSTVAFPGRT</sequence>
<dbReference type="InterPro" id="IPR012347">
    <property type="entry name" value="Ferritin-like"/>
</dbReference>
<dbReference type="Pfam" id="PF14530">
    <property type="entry name" value="DUF4439"/>
    <property type="match status" value="1"/>
</dbReference>
<proteinExistence type="predicted"/>
<dbReference type="InterPro" id="IPR009078">
    <property type="entry name" value="Ferritin-like_SF"/>
</dbReference>
<organism evidence="2 3">
    <name type="scientific">Stackebrandtia albiflava</name>
    <dbReference type="NCBI Taxonomy" id="406432"/>
    <lineage>
        <taxon>Bacteria</taxon>
        <taxon>Bacillati</taxon>
        <taxon>Actinomycetota</taxon>
        <taxon>Actinomycetes</taxon>
        <taxon>Glycomycetales</taxon>
        <taxon>Glycomycetaceae</taxon>
        <taxon>Stackebrandtia</taxon>
    </lineage>
</organism>
<keyword evidence="3" id="KW-1185">Reference proteome</keyword>
<dbReference type="CDD" id="cd00657">
    <property type="entry name" value="Ferritin_like"/>
    <property type="match status" value="1"/>
</dbReference>
<protein>
    <submittedName>
        <fullName evidence="2">Uncharacterized protein DUF4439</fullName>
    </submittedName>
</protein>
<evidence type="ECO:0000259" key="1">
    <source>
        <dbReference type="Pfam" id="PF14530"/>
    </source>
</evidence>
<comment type="caution">
    <text evidence="2">The sequence shown here is derived from an EMBL/GenBank/DDBJ whole genome shotgun (WGS) entry which is preliminary data.</text>
</comment>
<gene>
    <name evidence="2" type="ORF">LX16_0574</name>
</gene>
<reference evidence="2 3" key="1">
    <citation type="journal article" date="2013" name="Stand. Genomic Sci.">
        <title>Genomic Encyclopedia of Type Strains, Phase I: The one thousand microbial genomes (KMG-I) project.</title>
        <authorList>
            <person name="Kyrpides N.C."/>
            <person name="Woyke T."/>
            <person name="Eisen J.A."/>
            <person name="Garrity G."/>
            <person name="Lilburn T.G."/>
            <person name="Beck B.J."/>
            <person name="Whitman W.B."/>
            <person name="Hugenholtz P."/>
            <person name="Klenk H.P."/>
        </authorList>
    </citation>
    <scope>NUCLEOTIDE SEQUENCE [LARGE SCALE GENOMIC DNA]</scope>
    <source>
        <strain evidence="2 3">DSM 45044</strain>
    </source>
</reference>
<evidence type="ECO:0000313" key="2">
    <source>
        <dbReference type="EMBL" id="TWJ14881.1"/>
    </source>
</evidence>
<dbReference type="SUPFAM" id="SSF47240">
    <property type="entry name" value="Ferritin-like"/>
    <property type="match status" value="1"/>
</dbReference>
<feature type="domain" description="DUF4439" evidence="1">
    <location>
        <begin position="8"/>
        <end position="138"/>
    </location>
</feature>
<dbReference type="Gene3D" id="1.20.1260.10">
    <property type="match status" value="1"/>
</dbReference>
<dbReference type="InterPro" id="IPR029447">
    <property type="entry name" value="DUF4439"/>
</dbReference>
<dbReference type="OrthoDB" id="5192349at2"/>